<organism evidence="4 5">
    <name type="scientific">Phanerochaete sordida</name>
    <dbReference type="NCBI Taxonomy" id="48140"/>
    <lineage>
        <taxon>Eukaryota</taxon>
        <taxon>Fungi</taxon>
        <taxon>Dikarya</taxon>
        <taxon>Basidiomycota</taxon>
        <taxon>Agaricomycotina</taxon>
        <taxon>Agaricomycetes</taxon>
        <taxon>Polyporales</taxon>
        <taxon>Phanerochaetaceae</taxon>
        <taxon>Phanerochaete</taxon>
    </lineage>
</organism>
<feature type="compositionally biased region" description="Low complexity" evidence="2">
    <location>
        <begin position="205"/>
        <end position="234"/>
    </location>
</feature>
<feature type="chain" id="PRO_5040420883" evidence="3">
    <location>
        <begin position="26"/>
        <end position="259"/>
    </location>
</feature>
<evidence type="ECO:0000256" key="1">
    <source>
        <dbReference type="ARBA" id="ARBA00022729"/>
    </source>
</evidence>
<feature type="region of interest" description="Disordered" evidence="2">
    <location>
        <begin position="141"/>
        <end position="234"/>
    </location>
</feature>
<dbReference type="Proteomes" id="UP000703269">
    <property type="component" value="Unassembled WGS sequence"/>
</dbReference>
<dbReference type="SUPFAM" id="SSF50685">
    <property type="entry name" value="Barwin-like endoglucanases"/>
    <property type="match status" value="1"/>
</dbReference>
<evidence type="ECO:0000313" key="5">
    <source>
        <dbReference type="Proteomes" id="UP000703269"/>
    </source>
</evidence>
<keyword evidence="1 3" id="KW-0732">Signal</keyword>
<evidence type="ECO:0000256" key="2">
    <source>
        <dbReference type="SAM" id="MobiDB-lite"/>
    </source>
</evidence>
<dbReference type="PANTHER" id="PTHR31836:SF28">
    <property type="entry name" value="SRCR DOMAIN-CONTAINING PROTEIN-RELATED"/>
    <property type="match status" value="1"/>
</dbReference>
<gene>
    <name evidence="4" type="ORF">PsYK624_030760</name>
</gene>
<dbReference type="AlphaFoldDB" id="A0A9P3G2C8"/>
<dbReference type="CDD" id="cd22191">
    <property type="entry name" value="DPBB_RlpA_EXP_N-like"/>
    <property type="match status" value="1"/>
</dbReference>
<dbReference type="InterPro" id="IPR051477">
    <property type="entry name" value="Expansin_CellWall"/>
</dbReference>
<name>A0A9P3G2C8_9APHY</name>
<evidence type="ECO:0000313" key="4">
    <source>
        <dbReference type="EMBL" id="GJE86993.1"/>
    </source>
</evidence>
<dbReference type="OrthoDB" id="623670at2759"/>
<feature type="signal peptide" evidence="3">
    <location>
        <begin position="1"/>
        <end position="25"/>
    </location>
</feature>
<dbReference type="Gene3D" id="2.40.40.10">
    <property type="entry name" value="RlpA-like domain"/>
    <property type="match status" value="1"/>
</dbReference>
<reference evidence="4 5" key="1">
    <citation type="submission" date="2021-08" db="EMBL/GenBank/DDBJ databases">
        <title>Draft Genome Sequence of Phanerochaete sordida strain YK-624.</title>
        <authorList>
            <person name="Mori T."/>
            <person name="Dohra H."/>
            <person name="Suzuki T."/>
            <person name="Kawagishi H."/>
            <person name="Hirai H."/>
        </authorList>
    </citation>
    <scope>NUCLEOTIDE SEQUENCE [LARGE SCALE GENOMIC DNA]</scope>
    <source>
        <strain evidence="4 5">YK-624</strain>
    </source>
</reference>
<dbReference type="PANTHER" id="PTHR31836">
    <property type="match status" value="1"/>
</dbReference>
<dbReference type="InterPro" id="IPR036908">
    <property type="entry name" value="RlpA-like_sf"/>
</dbReference>
<evidence type="ECO:0000256" key="3">
    <source>
        <dbReference type="SAM" id="SignalP"/>
    </source>
</evidence>
<feature type="compositionally biased region" description="Pro residues" evidence="2">
    <location>
        <begin position="150"/>
        <end position="164"/>
    </location>
</feature>
<feature type="compositionally biased region" description="Low complexity" evidence="2">
    <location>
        <begin position="165"/>
        <end position="198"/>
    </location>
</feature>
<keyword evidence="5" id="KW-1185">Reference proteome</keyword>
<dbReference type="EMBL" id="BPQB01000005">
    <property type="protein sequence ID" value="GJE86993.1"/>
    <property type="molecule type" value="Genomic_DNA"/>
</dbReference>
<sequence length="259" mass="26388">MVAFASLSFLPAVVLSLSLSTLALAGAHDAPRRRHAGTNFLAQNHTLAKRFDNARFSYYEAGTGACGATNSDSDFIVALNSAQYGSGEHCFASITISYNGKSTQAQITDECPGCPYGGLDLTPGLFSYFASEDAGIIYGEWDFSDGASPSPSPTPTPTPTPAWTPPAIVITTPTSTWSPPPTTSSTKEQKTSSSTTSSTPPPPSSSSTSSQPPSSSSSASSSAASSSSSAAAATPTGNLYQLGSAVIRLASLAAAAEQH</sequence>
<comment type="caution">
    <text evidence="4">The sequence shown here is derived from an EMBL/GenBank/DDBJ whole genome shotgun (WGS) entry which is preliminary data.</text>
</comment>
<protein>
    <submittedName>
        <fullName evidence="4">Uncharacterized protein</fullName>
    </submittedName>
</protein>
<proteinExistence type="predicted"/>
<accession>A0A9P3G2C8</accession>